<comment type="caution">
    <text evidence="15">The sequence shown here is derived from an EMBL/GenBank/DDBJ whole genome shotgun (WGS) entry which is preliminary data.</text>
</comment>
<dbReference type="Pfam" id="PF04023">
    <property type="entry name" value="FeoA"/>
    <property type="match status" value="1"/>
</dbReference>
<reference evidence="16" key="1">
    <citation type="journal article" date="2019" name="Int. J. Syst. Evol. Microbiol.">
        <title>The Global Catalogue of Microorganisms (GCM) 10K type strain sequencing project: providing services to taxonomists for standard genome sequencing and annotation.</title>
        <authorList>
            <consortium name="The Broad Institute Genomics Platform"/>
            <consortium name="The Broad Institute Genome Sequencing Center for Infectious Disease"/>
            <person name="Wu L."/>
            <person name="Ma J."/>
        </authorList>
    </citation>
    <scope>NUCLEOTIDE SEQUENCE [LARGE SCALE GENOMIC DNA]</scope>
    <source>
        <strain evidence="16">CGMCC 1.15180</strain>
    </source>
</reference>
<dbReference type="SMART" id="SM00529">
    <property type="entry name" value="HTH_DTXR"/>
    <property type="match status" value="1"/>
</dbReference>
<protein>
    <recommendedName>
        <fullName evidence="4">Transcriptional regulator MntR</fullName>
    </recommendedName>
    <alternativeName>
        <fullName evidence="13">Manganese transport regulator</fullName>
    </alternativeName>
</protein>
<dbReference type="PROSITE" id="PS50944">
    <property type="entry name" value="HTH_DTXR"/>
    <property type="match status" value="1"/>
</dbReference>
<keyword evidence="6" id="KW-0678">Repressor</keyword>
<evidence type="ECO:0000256" key="1">
    <source>
        <dbReference type="ARBA" id="ARBA00004496"/>
    </source>
</evidence>
<dbReference type="Gene3D" id="1.10.10.10">
    <property type="entry name" value="Winged helix-like DNA-binding domain superfamily/Winged helix DNA-binding domain"/>
    <property type="match status" value="1"/>
</dbReference>
<evidence type="ECO:0000313" key="16">
    <source>
        <dbReference type="Proteomes" id="UP001597361"/>
    </source>
</evidence>
<dbReference type="Gene3D" id="1.10.60.10">
    <property type="entry name" value="Iron dependent repressor, metal binding and dimerisation domain"/>
    <property type="match status" value="1"/>
</dbReference>
<keyword evidence="16" id="KW-1185">Reference proteome</keyword>
<dbReference type="PANTHER" id="PTHR33238:SF11">
    <property type="entry name" value="TRANSCRIPTIONAL REGULATOR MNTR"/>
    <property type="match status" value="1"/>
</dbReference>
<comment type="subunit">
    <text evidence="3">Homodimer.</text>
</comment>
<evidence type="ECO:0000256" key="6">
    <source>
        <dbReference type="ARBA" id="ARBA00022491"/>
    </source>
</evidence>
<dbReference type="InterPro" id="IPR007167">
    <property type="entry name" value="Fe-transptr_FeoA-like"/>
</dbReference>
<evidence type="ECO:0000256" key="9">
    <source>
        <dbReference type="ARBA" id="ARBA00023159"/>
    </source>
</evidence>
<dbReference type="InterPro" id="IPR036421">
    <property type="entry name" value="Fe_dep_repressor_sf"/>
</dbReference>
<comment type="function">
    <text evidence="12">In the presence of manganese, represses expression of mntH and mntS. Up-regulates expression of mntP.</text>
</comment>
<keyword evidence="9" id="KW-0010">Activator</keyword>
<evidence type="ECO:0000256" key="3">
    <source>
        <dbReference type="ARBA" id="ARBA00011738"/>
    </source>
</evidence>
<evidence type="ECO:0000256" key="11">
    <source>
        <dbReference type="ARBA" id="ARBA00023211"/>
    </source>
</evidence>
<dbReference type="InterPro" id="IPR022687">
    <property type="entry name" value="HTH_DTXR"/>
</dbReference>
<dbReference type="Proteomes" id="UP001597361">
    <property type="component" value="Unassembled WGS sequence"/>
</dbReference>
<dbReference type="InterPro" id="IPR036388">
    <property type="entry name" value="WH-like_DNA-bd_sf"/>
</dbReference>
<keyword evidence="5" id="KW-0963">Cytoplasm</keyword>
<dbReference type="InterPro" id="IPR036390">
    <property type="entry name" value="WH_DNA-bd_sf"/>
</dbReference>
<dbReference type="InterPro" id="IPR022689">
    <property type="entry name" value="Iron_dep_repressor"/>
</dbReference>
<evidence type="ECO:0000256" key="12">
    <source>
        <dbReference type="ARBA" id="ARBA00025185"/>
    </source>
</evidence>
<evidence type="ECO:0000256" key="10">
    <source>
        <dbReference type="ARBA" id="ARBA00023163"/>
    </source>
</evidence>
<evidence type="ECO:0000256" key="8">
    <source>
        <dbReference type="ARBA" id="ARBA00023125"/>
    </source>
</evidence>
<keyword evidence="10" id="KW-0804">Transcription</keyword>
<proteinExistence type="inferred from homology"/>
<evidence type="ECO:0000256" key="5">
    <source>
        <dbReference type="ARBA" id="ARBA00022490"/>
    </source>
</evidence>
<keyword evidence="11" id="KW-0464">Manganese</keyword>
<dbReference type="InterPro" id="IPR038157">
    <property type="entry name" value="FeoA_core_dom"/>
</dbReference>
<evidence type="ECO:0000256" key="4">
    <source>
        <dbReference type="ARBA" id="ARBA00022386"/>
    </source>
</evidence>
<comment type="similarity">
    <text evidence="2">Belongs to the DtxR/MntR family.</text>
</comment>
<dbReference type="InterPro" id="IPR050536">
    <property type="entry name" value="DtxR_MntR_Metal-Reg"/>
</dbReference>
<evidence type="ECO:0000256" key="2">
    <source>
        <dbReference type="ARBA" id="ARBA00007871"/>
    </source>
</evidence>
<keyword evidence="7" id="KW-0805">Transcription regulation</keyword>
<feature type="domain" description="HTH dtxR-type" evidence="14">
    <location>
        <begin position="1"/>
        <end position="63"/>
    </location>
</feature>
<gene>
    <name evidence="15" type="ORF">ACFSKL_07315</name>
</gene>
<dbReference type="SUPFAM" id="SSF47979">
    <property type="entry name" value="Iron-dependent repressor protein, dimerization domain"/>
    <property type="match status" value="1"/>
</dbReference>
<dbReference type="SUPFAM" id="SSF46785">
    <property type="entry name" value="Winged helix' DNA-binding domain"/>
    <property type="match status" value="1"/>
</dbReference>
<dbReference type="Pfam" id="PF02742">
    <property type="entry name" value="Fe_dep_repr_C"/>
    <property type="match status" value="1"/>
</dbReference>
<sequence length="218" mass="24627">MNSLVEENYLKALFSLANSNGEVNVIDLSKHLGIKMPSVTSMMKKLSAKELVAYESYKPVRLTEKGKKEAALIVRKHRLTEMYLVEKMGFGWEEVHDIAEQIEHINSPLFFDKLDKLLGYPNYDPHGSPIPDKDGKMVLREYRKLSDCKKGDKVKISAVINTTEEFLKFLNGKGIYLGLEAEIESIEPFDNSMVISLGGKTPEMLSNVVCERLLVEGK</sequence>
<dbReference type="Gene3D" id="2.30.30.90">
    <property type="match status" value="1"/>
</dbReference>
<evidence type="ECO:0000259" key="14">
    <source>
        <dbReference type="PROSITE" id="PS50944"/>
    </source>
</evidence>
<dbReference type="Pfam" id="PF01325">
    <property type="entry name" value="Fe_dep_repress"/>
    <property type="match status" value="1"/>
</dbReference>
<keyword evidence="8" id="KW-0238">DNA-binding</keyword>
<dbReference type="InterPro" id="IPR001367">
    <property type="entry name" value="Fe_dep_repressor"/>
</dbReference>
<evidence type="ECO:0000256" key="7">
    <source>
        <dbReference type="ARBA" id="ARBA00023015"/>
    </source>
</evidence>
<accession>A0ABW4VLI3</accession>
<evidence type="ECO:0000313" key="15">
    <source>
        <dbReference type="EMBL" id="MFD2034591.1"/>
    </source>
</evidence>
<dbReference type="RefSeq" id="WP_376884890.1">
    <property type="nucleotide sequence ID" value="NZ_JBHUHR010000021.1"/>
</dbReference>
<dbReference type="EMBL" id="JBHUHR010000021">
    <property type="protein sequence ID" value="MFD2034591.1"/>
    <property type="molecule type" value="Genomic_DNA"/>
</dbReference>
<comment type="subcellular location">
    <subcellularLocation>
        <location evidence="1">Cytoplasm</location>
    </subcellularLocation>
</comment>
<evidence type="ECO:0000256" key="13">
    <source>
        <dbReference type="ARBA" id="ARBA00032593"/>
    </source>
</evidence>
<dbReference type="PANTHER" id="PTHR33238">
    <property type="entry name" value="IRON (METAL) DEPENDENT REPRESSOR, DTXR FAMILY"/>
    <property type="match status" value="1"/>
</dbReference>
<name>A0ABW4VLI3_9BACT</name>
<organism evidence="15 16">
    <name type="scientific">Belliella marina</name>
    <dbReference type="NCBI Taxonomy" id="1644146"/>
    <lineage>
        <taxon>Bacteria</taxon>
        <taxon>Pseudomonadati</taxon>
        <taxon>Bacteroidota</taxon>
        <taxon>Cytophagia</taxon>
        <taxon>Cytophagales</taxon>
        <taxon>Cyclobacteriaceae</taxon>
        <taxon>Belliella</taxon>
    </lineage>
</organism>